<keyword evidence="1" id="KW-0547">Nucleotide-binding</keyword>
<name>A0ABV5C5X9_9BACL</name>
<proteinExistence type="predicted"/>
<accession>A0ABV5C5X9</accession>
<dbReference type="GO" id="GO:0005524">
    <property type="term" value="F:ATP binding"/>
    <property type="evidence" value="ECO:0007669"/>
    <property type="project" value="UniProtKB-KW"/>
</dbReference>
<dbReference type="EMBL" id="JBHIRY010000016">
    <property type="protein sequence ID" value="MFB5761995.1"/>
    <property type="molecule type" value="Genomic_DNA"/>
</dbReference>
<gene>
    <name evidence="1" type="ORF">ACE5LO_16525</name>
</gene>
<organism evidence="1 2">
    <name type="scientific">Paenibacillus medicaginis</name>
    <dbReference type="NCBI Taxonomy" id="1470560"/>
    <lineage>
        <taxon>Bacteria</taxon>
        <taxon>Bacillati</taxon>
        <taxon>Bacillota</taxon>
        <taxon>Bacilli</taxon>
        <taxon>Bacillales</taxon>
        <taxon>Paenibacillaceae</taxon>
        <taxon>Paenibacillus</taxon>
    </lineage>
</organism>
<evidence type="ECO:0000313" key="1">
    <source>
        <dbReference type="EMBL" id="MFB5761995.1"/>
    </source>
</evidence>
<dbReference type="Proteomes" id="UP001580430">
    <property type="component" value="Unassembled WGS sequence"/>
</dbReference>
<evidence type="ECO:0000313" key="2">
    <source>
        <dbReference type="Proteomes" id="UP001580430"/>
    </source>
</evidence>
<sequence length="402" mass="45565">MRKYLSNEVFKPGAFPKHTYISRVSSEFAYTYEFRLKQALNTSGFLTSIIGPSKTGKTVLCEKVIGLENLVSLTGNDFKGALPFWTTIANRVGLAIEGEQLHTNMVAGERIEGITESNSSSFREKYLTGKDQVIDYFNKNKLVLVLDDFHYAPEETQLDMSYQLKDAIRKEFKAIVISLPHRADDAIRKNADLSGRLSLINIEPWQIDSLKEIAITGFNTLDININDELATFLAAESLTSPQLMQSICLSLSLLLDLDTNIEIQEITNRNDLINAFKATTINLPYKDIVKRLKSGPPTRGQQRKTYSIGSGEEVDIYDLLIKALALDPPSTYITLDDVKVRIDRILRDIPGKPDRNKIKSAIEQVQSIINNSEAIYQVFEWKDDVIYILDPLFLFYLRWGSY</sequence>
<comment type="caution">
    <text evidence="1">The sequence shown here is derived from an EMBL/GenBank/DDBJ whole genome shotgun (WGS) entry which is preliminary data.</text>
</comment>
<dbReference type="InterPro" id="IPR027417">
    <property type="entry name" value="P-loop_NTPase"/>
</dbReference>
<protein>
    <submittedName>
        <fullName evidence="1">ATP-binding protein</fullName>
    </submittedName>
</protein>
<keyword evidence="2" id="KW-1185">Reference proteome</keyword>
<dbReference type="RefSeq" id="WP_375521113.1">
    <property type="nucleotide sequence ID" value="NZ_JBHIRY010000016.1"/>
</dbReference>
<keyword evidence="1" id="KW-0067">ATP-binding</keyword>
<reference evidence="1 2" key="1">
    <citation type="submission" date="2024-09" db="EMBL/GenBank/DDBJ databases">
        <title>Paenibacillus zeirhizospherea sp. nov., isolated from surface of the maize (Zea mays) roots in a horticulture field, Hungary.</title>
        <authorList>
            <person name="Marton D."/>
            <person name="Farkas M."/>
            <person name="Bedics A."/>
            <person name="Toth E."/>
            <person name="Tancsics A."/>
            <person name="Boka K."/>
            <person name="Marati G."/>
            <person name="Kriszt B."/>
            <person name="Cserhati M."/>
        </authorList>
    </citation>
    <scope>NUCLEOTIDE SEQUENCE [LARGE SCALE GENOMIC DNA]</scope>
    <source>
        <strain evidence="1 2">JCM 18446</strain>
    </source>
</reference>
<dbReference type="SUPFAM" id="SSF52540">
    <property type="entry name" value="P-loop containing nucleoside triphosphate hydrolases"/>
    <property type="match status" value="1"/>
</dbReference>